<feature type="compositionally biased region" description="Basic and acidic residues" evidence="1">
    <location>
        <begin position="156"/>
        <end position="165"/>
    </location>
</feature>
<evidence type="ECO:0000256" key="1">
    <source>
        <dbReference type="SAM" id="MobiDB-lite"/>
    </source>
</evidence>
<feature type="compositionally biased region" description="Basic residues" evidence="1">
    <location>
        <begin position="267"/>
        <end position="277"/>
    </location>
</feature>
<feature type="compositionally biased region" description="Basic and acidic residues" evidence="1">
    <location>
        <begin position="48"/>
        <end position="62"/>
    </location>
</feature>
<sequence>MTDSKNFFGPPLPPGFKQVHSDLKGEDFGEPQSSKHNVIGPSLPSGFIKHDSDKSSDSEPEAHVASSTSNDSSKNGTTSSLIGPGVSGSRKTESNNVVAGPTFPPGFKQSFEPSNSDSDSNSETDIIGPLPSMAIEKETVMDVSQEIERRSKKMKNKLEGNDDLKNKVPARETWMIELPPDVGKQFGLGPRSFSNQTTSSKGQDRSVWTDTPKDKAQKLQEGKSSSKPLLPEPQVLAQVTKDKKLSKQLKEYNKSKRSKTLLEIHQKKMKKKKKKKDKREERKPFDRDTDLQVNCIDASKTKGIIDKARFLNSRFAPGASHFL</sequence>
<dbReference type="GeneID" id="106478749"/>
<feature type="compositionally biased region" description="Basic and acidic residues" evidence="1">
    <location>
        <begin position="278"/>
        <end position="290"/>
    </location>
</feature>
<evidence type="ECO:0000313" key="7">
    <source>
        <dbReference type="RefSeq" id="XP_022238101.1"/>
    </source>
</evidence>
<dbReference type="RefSeq" id="XP_013794764.1">
    <property type="nucleotide sequence ID" value="XM_013939310.2"/>
</dbReference>
<dbReference type="PANTHER" id="PTHR46370">
    <property type="entry name" value="GPALPP MOTIFS-CONTAINING PROTEIN 1"/>
    <property type="match status" value="1"/>
</dbReference>
<dbReference type="RefSeq" id="XP_022238102.1">
    <property type="nucleotide sequence ID" value="XM_022382394.1"/>
</dbReference>
<organism evidence="3 4">
    <name type="scientific">Limulus polyphemus</name>
    <name type="common">Atlantic horseshoe crab</name>
    <dbReference type="NCBI Taxonomy" id="6850"/>
    <lineage>
        <taxon>Eukaryota</taxon>
        <taxon>Metazoa</taxon>
        <taxon>Ecdysozoa</taxon>
        <taxon>Arthropoda</taxon>
        <taxon>Chelicerata</taxon>
        <taxon>Merostomata</taxon>
        <taxon>Xiphosura</taxon>
        <taxon>Limulidae</taxon>
        <taxon>Limulus</taxon>
    </lineage>
</organism>
<evidence type="ECO:0000313" key="8">
    <source>
        <dbReference type="RefSeq" id="XP_022238102.1"/>
    </source>
</evidence>
<dbReference type="RefSeq" id="XP_013794763.1">
    <property type="nucleotide sequence ID" value="XM_013939309.2"/>
</dbReference>
<evidence type="ECO:0000313" key="6">
    <source>
        <dbReference type="RefSeq" id="XP_013794764.1"/>
    </source>
</evidence>
<feature type="compositionally biased region" description="Polar residues" evidence="1">
    <location>
        <begin position="65"/>
        <end position="81"/>
    </location>
</feature>
<accession>A0ABM1C5V9</accession>
<protein>
    <submittedName>
        <fullName evidence="4 5">GPALPP motifs-containing protein 1-like</fullName>
    </submittedName>
</protein>
<gene>
    <name evidence="4 5 6 7 8" type="primary">LOC106478749</name>
</gene>
<feature type="compositionally biased region" description="Polar residues" evidence="1">
    <location>
        <begin position="192"/>
        <end position="209"/>
    </location>
</feature>
<feature type="domain" description="DUF3752" evidence="2">
    <location>
        <begin position="188"/>
        <end position="315"/>
    </location>
</feature>
<evidence type="ECO:0000313" key="4">
    <source>
        <dbReference type="RefSeq" id="XP_013794762.1"/>
    </source>
</evidence>
<feature type="compositionally biased region" description="Basic and acidic residues" evidence="1">
    <location>
        <begin position="211"/>
        <end position="221"/>
    </location>
</feature>
<name>A0ABM1C5V9_LIMPO</name>
<reference evidence="4 5" key="1">
    <citation type="submission" date="2025-05" db="UniProtKB">
        <authorList>
            <consortium name="RefSeq"/>
        </authorList>
    </citation>
    <scope>IDENTIFICATION</scope>
    <source>
        <tissue evidence="4 5">Muscle</tissue>
    </source>
</reference>
<feature type="compositionally biased region" description="Basic and acidic residues" evidence="1">
    <location>
        <begin position="240"/>
        <end position="266"/>
    </location>
</feature>
<dbReference type="InterPro" id="IPR046331">
    <property type="entry name" value="GPAM1-like"/>
</dbReference>
<feature type="region of interest" description="Disordered" evidence="1">
    <location>
        <begin position="178"/>
        <end position="290"/>
    </location>
</feature>
<evidence type="ECO:0000313" key="5">
    <source>
        <dbReference type="RefSeq" id="XP_013794763.1"/>
    </source>
</evidence>
<dbReference type="PANTHER" id="PTHR46370:SF1">
    <property type="entry name" value="GPALPP MOTIFS-CONTAINING PROTEIN 1"/>
    <property type="match status" value="1"/>
</dbReference>
<evidence type="ECO:0000313" key="3">
    <source>
        <dbReference type="Proteomes" id="UP000694941"/>
    </source>
</evidence>
<dbReference type="InterPro" id="IPR022226">
    <property type="entry name" value="DUF3752"/>
</dbReference>
<dbReference type="Pfam" id="PF12572">
    <property type="entry name" value="DUF3752"/>
    <property type="match status" value="1"/>
</dbReference>
<proteinExistence type="predicted"/>
<dbReference type="Proteomes" id="UP000694941">
    <property type="component" value="Unplaced"/>
</dbReference>
<feature type="region of interest" description="Disordered" evidence="1">
    <location>
        <begin position="1"/>
        <end position="165"/>
    </location>
</feature>
<dbReference type="RefSeq" id="XP_013794762.1">
    <property type="nucleotide sequence ID" value="XM_013939308.2"/>
</dbReference>
<evidence type="ECO:0000259" key="2">
    <source>
        <dbReference type="Pfam" id="PF12572"/>
    </source>
</evidence>
<keyword evidence="3" id="KW-1185">Reference proteome</keyword>
<dbReference type="RefSeq" id="XP_022238101.1">
    <property type="nucleotide sequence ID" value="XM_022382393.1"/>
</dbReference>